<proteinExistence type="predicted"/>
<evidence type="ECO:0000313" key="2">
    <source>
        <dbReference type="Proteomes" id="UP000001017"/>
    </source>
</evidence>
<dbReference type="HOGENOM" id="CLU_1044354_0_0_2"/>
<dbReference type="eggNOG" id="arCOG06977">
    <property type="taxonomic scope" value="Archaea"/>
</dbReference>
<organism evidence="1 2">
    <name type="scientific">Thermoplasma volcanium (strain ATCC 51530 / DSM 4299 / JCM 9571 / NBRC 15438 / GSS1)</name>
    <dbReference type="NCBI Taxonomy" id="273116"/>
    <lineage>
        <taxon>Archaea</taxon>
        <taxon>Methanobacteriati</taxon>
        <taxon>Thermoplasmatota</taxon>
        <taxon>Thermoplasmata</taxon>
        <taxon>Thermoplasmatales</taxon>
        <taxon>Thermoplasmataceae</taxon>
        <taxon>Thermoplasma</taxon>
    </lineage>
</organism>
<evidence type="ECO:0000313" key="1">
    <source>
        <dbReference type="EMBL" id="BAB60128.1"/>
    </source>
</evidence>
<dbReference type="STRING" id="273116.gene:9381778"/>
<dbReference type="PaxDb" id="273116-14325203"/>
<reference evidence="1 2" key="2">
    <citation type="journal article" date="2000" name="Proc. Natl. Acad. Sci. U.S.A.">
        <title>Archaeal adaptation to higher temperatures revealed by genomic sequence of Thermoplasma volcanium.</title>
        <authorList>
            <person name="Kawashima T."/>
            <person name="Amano N."/>
            <person name="Koike H."/>
            <person name="Makino S."/>
            <person name="Higuchi S."/>
            <person name="Kawashima-Ohya Y."/>
            <person name="Watanabe K."/>
            <person name="Yamazaki M."/>
            <person name="Kanehori K."/>
            <person name="Kawamoto T."/>
            <person name="Nunoshiba T."/>
            <person name="Yamamoto Y."/>
            <person name="Aramaki H."/>
            <person name="Makino K."/>
            <person name="Suzuki M."/>
        </authorList>
    </citation>
    <scope>NUCLEOTIDE SEQUENCE [LARGE SCALE GENOMIC DNA]</scope>
    <source>
        <strain evidence="2">ATCC 51530 / DSM 4299 / JCM 9571 / NBRC 15438 / GSS1</strain>
    </source>
</reference>
<protein>
    <submittedName>
        <fullName evidence="1">TVG1007935 protein</fullName>
    </submittedName>
</protein>
<gene>
    <name evidence="1" type="ORF">TVG1007935</name>
</gene>
<dbReference type="Proteomes" id="UP000001017">
    <property type="component" value="Chromosome"/>
</dbReference>
<reference evidence="1 2" key="1">
    <citation type="journal article" date="1999" name="Proc. Jpn. Acad.">
        <title>Determination of the complete genomic DNA sequence of Thermoplasma volvanium GSS1.</title>
        <authorList>
            <person name="Kawashima T."/>
            <person name="Yamamoto Y."/>
            <person name="Aramaki H."/>
            <person name="Nunoshiba T."/>
            <person name="Kawamoto T."/>
            <person name="Watanabe K."/>
            <person name="Yamazaki M."/>
            <person name="Kanehori K."/>
            <person name="Amano N."/>
            <person name="Ohya Y."/>
            <person name="Makino K."/>
            <person name="Suzuki M."/>
        </authorList>
    </citation>
    <scope>NUCLEOTIDE SEQUENCE [LARGE SCALE GENOMIC DNA]</scope>
    <source>
        <strain evidence="2">ATCC 51530 / DSM 4299 / JCM 9571 / NBRC 15438 / GSS1</strain>
    </source>
</reference>
<accession>Q97A24</accession>
<dbReference type="KEGG" id="tvo:TVG1007935"/>
<sequence length="256" mass="27939">MIVNSLLKKATIIIVAVAVIVPAAYFAIQLNNKSSESSDPLYYVPSSSEAIGYINVNNTRAYFFYSNNSLALVINTGSMGGTLNFTGHLSDKSSSNKTSNLKLYESFMGNNIYMISNLSFSMYSFTIRNVTFYAYESNGFIVIGNLSAVKYSIEASIKGNNAISMHSSLNTSANISLYIHPLNSTVLKYAYANVSGQNLTATISFTNYTEESYFLSIILSFKSIKVREINNLTVKISGTLPSKGEIGNILGTLHAE</sequence>
<keyword evidence="2" id="KW-1185">Reference proteome</keyword>
<dbReference type="AlphaFoldDB" id="Q97A24"/>
<dbReference type="EMBL" id="BA000011">
    <property type="protein sequence ID" value="BAB60128.1"/>
    <property type="molecule type" value="Genomic_DNA"/>
</dbReference>
<name>Q97A24_THEVO</name>